<comment type="catalytic activity">
    <reaction evidence="8">
        <text>L-seryl-[protein] + ATP = O-phospho-L-seryl-[protein] + ADP + H(+)</text>
        <dbReference type="Rhea" id="RHEA:17989"/>
        <dbReference type="Rhea" id="RHEA-COMP:9863"/>
        <dbReference type="Rhea" id="RHEA-COMP:11604"/>
        <dbReference type="ChEBI" id="CHEBI:15378"/>
        <dbReference type="ChEBI" id="CHEBI:29999"/>
        <dbReference type="ChEBI" id="CHEBI:30616"/>
        <dbReference type="ChEBI" id="CHEBI:83421"/>
        <dbReference type="ChEBI" id="CHEBI:456216"/>
        <dbReference type="EC" id="2.7.11.1"/>
    </reaction>
</comment>
<dbReference type="PROSITE" id="PS50011">
    <property type="entry name" value="PROTEIN_KINASE_DOM"/>
    <property type="match status" value="1"/>
</dbReference>
<dbReference type="Gene3D" id="3.30.10.20">
    <property type="match status" value="4"/>
</dbReference>
<dbReference type="Pfam" id="PF03793">
    <property type="entry name" value="PASTA"/>
    <property type="match status" value="4"/>
</dbReference>
<feature type="domain" description="PASTA" evidence="13">
    <location>
        <begin position="429"/>
        <end position="499"/>
    </location>
</feature>
<keyword evidence="11" id="KW-1133">Transmembrane helix</keyword>
<evidence type="ECO:0000256" key="4">
    <source>
        <dbReference type="ARBA" id="ARBA00022741"/>
    </source>
</evidence>
<keyword evidence="15" id="KW-1185">Reference proteome</keyword>
<organism evidence="14 15">
    <name type="scientific">Vagococcus coleopterorum</name>
    <dbReference type="NCBI Taxonomy" id="2714946"/>
    <lineage>
        <taxon>Bacteria</taxon>
        <taxon>Bacillati</taxon>
        <taxon>Bacillota</taxon>
        <taxon>Bacilli</taxon>
        <taxon>Lactobacillales</taxon>
        <taxon>Enterococcaceae</taxon>
        <taxon>Vagococcus</taxon>
    </lineage>
</organism>
<dbReference type="Gene3D" id="3.30.200.20">
    <property type="entry name" value="Phosphorylase Kinase, domain 1"/>
    <property type="match status" value="1"/>
</dbReference>
<feature type="domain" description="PASTA" evidence="13">
    <location>
        <begin position="571"/>
        <end position="638"/>
    </location>
</feature>
<keyword evidence="6 9" id="KW-0067">ATP-binding</keyword>
<feature type="binding site" evidence="9">
    <location>
        <position position="41"/>
    </location>
    <ligand>
        <name>ATP</name>
        <dbReference type="ChEBI" id="CHEBI:30616"/>
    </ligand>
</feature>
<protein>
    <recommendedName>
        <fullName evidence="1">non-specific serine/threonine protein kinase</fullName>
        <ecNumber evidence="1">2.7.11.1</ecNumber>
    </recommendedName>
</protein>
<feature type="domain" description="PASTA" evidence="13">
    <location>
        <begin position="500"/>
        <end position="570"/>
    </location>
</feature>
<feature type="region of interest" description="Disordered" evidence="10">
    <location>
        <begin position="639"/>
        <end position="663"/>
    </location>
</feature>
<dbReference type="InterPro" id="IPR005543">
    <property type="entry name" value="PASTA_dom"/>
</dbReference>
<evidence type="ECO:0000256" key="10">
    <source>
        <dbReference type="SAM" id="MobiDB-lite"/>
    </source>
</evidence>
<dbReference type="RefSeq" id="WP_166007328.1">
    <property type="nucleotide sequence ID" value="NZ_CP049886.1"/>
</dbReference>
<dbReference type="GO" id="GO:0005524">
    <property type="term" value="F:ATP binding"/>
    <property type="evidence" value="ECO:0007669"/>
    <property type="project" value="UniProtKB-UniRule"/>
</dbReference>
<comment type="catalytic activity">
    <reaction evidence="7">
        <text>L-threonyl-[protein] + ATP = O-phospho-L-threonyl-[protein] + ADP + H(+)</text>
        <dbReference type="Rhea" id="RHEA:46608"/>
        <dbReference type="Rhea" id="RHEA-COMP:11060"/>
        <dbReference type="Rhea" id="RHEA-COMP:11605"/>
        <dbReference type="ChEBI" id="CHEBI:15378"/>
        <dbReference type="ChEBI" id="CHEBI:30013"/>
        <dbReference type="ChEBI" id="CHEBI:30616"/>
        <dbReference type="ChEBI" id="CHEBI:61977"/>
        <dbReference type="ChEBI" id="CHEBI:456216"/>
        <dbReference type="EC" id="2.7.11.1"/>
    </reaction>
</comment>
<evidence type="ECO:0000256" key="9">
    <source>
        <dbReference type="PROSITE-ProRule" id="PRU10141"/>
    </source>
</evidence>
<proteinExistence type="predicted"/>
<evidence type="ECO:0000256" key="6">
    <source>
        <dbReference type="ARBA" id="ARBA00022840"/>
    </source>
</evidence>
<dbReference type="InterPro" id="IPR000719">
    <property type="entry name" value="Prot_kinase_dom"/>
</dbReference>
<dbReference type="SMART" id="SM00740">
    <property type="entry name" value="PASTA"/>
    <property type="match status" value="4"/>
</dbReference>
<dbReference type="InterPro" id="IPR011009">
    <property type="entry name" value="Kinase-like_dom_sf"/>
</dbReference>
<reference evidence="14 15" key="1">
    <citation type="submission" date="2020-03" db="EMBL/GenBank/DDBJ databases">
        <title>Vagococcus sp. nov., isolated from beetles.</title>
        <authorList>
            <person name="Hyun D.-W."/>
            <person name="Bae J.-W."/>
        </authorList>
    </citation>
    <scope>NUCLEOTIDE SEQUENCE [LARGE SCALE GENOMIC DNA]</scope>
    <source>
        <strain evidence="14 15">HDW17A</strain>
    </source>
</reference>
<evidence type="ECO:0000256" key="8">
    <source>
        <dbReference type="ARBA" id="ARBA00048679"/>
    </source>
</evidence>
<dbReference type="PROSITE" id="PS00107">
    <property type="entry name" value="PROTEIN_KINASE_ATP"/>
    <property type="match status" value="1"/>
</dbReference>
<dbReference type="Gene3D" id="1.10.510.10">
    <property type="entry name" value="Transferase(Phosphotransferase) domain 1"/>
    <property type="match status" value="1"/>
</dbReference>
<sequence>MVKVGHKINDRYKVIGNVGSGGMANVFLAEDLILEREVAVKMLRFDFQNDQIAIRRFQREALAASELVHPNIVGVYDVGEEDGMQYLVMEYVKGTDLKQYIKKNHPLSIETVVRIMEQVLSGVSLAHKHHIIHRDLKPQNILMDEAGNVKIADFGIAVALSETSLTQTNTLLGSVHYLSPEQARGGMATRQSDIYALGIILYELLTGRVPFDGESAVSIALKHFQSEVPSVRAMNVSIPQALENVILHAAAKDPKDRYLTANDMELDISTALDSARRDEPVFVPKHLSMDETKVLSPITESDIPESFRHMSAEKEEKVVTSKKTPVVEEEEEPKKKRKWPWILLLLILAGVGLGYLGLSGNKPIKMPDLKDKTVSEARRELTALGLKVDEDIVEVPDEEIEAGNVVRTIPKAGVEVKKGREIKLYISSGTKKIMLKDYENKKYDDVYEELIALGFGDKQIVKKKEGSEDVEEGYIISQSPKDGKEVDPSEDEIELVVSTGSELVKLDDYVGMSYEAAYDQLIALGFSGSQILRNDETSDEVEAGVVMKSTPGSQASVNPNKDTVELTVSKGAKSFGLRNMEGYTKAQAHKYLEDKGLIAKEAPSEYSDTVPFGSVISHTPDGGTELYKGDSVTLVISKGPEPKEETEATEKEEALDTEVNPFG</sequence>
<dbReference type="InterPro" id="IPR008271">
    <property type="entry name" value="Ser/Thr_kinase_AS"/>
</dbReference>
<dbReference type="PROSITE" id="PS51178">
    <property type="entry name" value="PASTA"/>
    <property type="match status" value="4"/>
</dbReference>
<dbReference type="PANTHER" id="PTHR43289:SF34">
    <property type="entry name" value="SERINE_THREONINE-PROTEIN KINASE YBDM-RELATED"/>
    <property type="match status" value="1"/>
</dbReference>
<feature type="domain" description="Protein kinase" evidence="12">
    <location>
        <begin position="12"/>
        <end position="282"/>
    </location>
</feature>
<name>A0A6G8AM34_9ENTE</name>
<dbReference type="FunFam" id="3.30.200.20:FF:000035">
    <property type="entry name" value="Serine/threonine protein kinase Stk1"/>
    <property type="match status" value="1"/>
</dbReference>
<feature type="transmembrane region" description="Helical" evidence="11">
    <location>
        <begin position="339"/>
        <end position="358"/>
    </location>
</feature>
<dbReference type="Pfam" id="PF00069">
    <property type="entry name" value="Pkinase"/>
    <property type="match status" value="1"/>
</dbReference>
<evidence type="ECO:0000256" key="5">
    <source>
        <dbReference type="ARBA" id="ARBA00022777"/>
    </source>
</evidence>
<dbReference type="EC" id="2.7.11.1" evidence="1"/>
<evidence type="ECO:0000313" key="14">
    <source>
        <dbReference type="EMBL" id="QIL46144.1"/>
    </source>
</evidence>
<keyword evidence="11" id="KW-0472">Membrane</keyword>
<dbReference type="InterPro" id="IPR017441">
    <property type="entry name" value="Protein_kinase_ATP_BS"/>
</dbReference>
<dbReference type="SMART" id="SM00220">
    <property type="entry name" value="S_TKc"/>
    <property type="match status" value="1"/>
</dbReference>
<gene>
    <name evidence="14" type="primary">pknB</name>
    <name evidence="14" type="ORF">G7081_03185</name>
</gene>
<keyword evidence="11" id="KW-0812">Transmembrane</keyword>
<keyword evidence="5 14" id="KW-0418">Kinase</keyword>
<keyword evidence="2" id="KW-0723">Serine/threonine-protein kinase</keyword>
<keyword evidence="3" id="KW-0808">Transferase</keyword>
<evidence type="ECO:0000259" key="13">
    <source>
        <dbReference type="PROSITE" id="PS51178"/>
    </source>
</evidence>
<feature type="compositionally biased region" description="Basic and acidic residues" evidence="10">
    <location>
        <begin position="640"/>
        <end position="654"/>
    </location>
</feature>
<dbReference type="PANTHER" id="PTHR43289">
    <property type="entry name" value="MITOGEN-ACTIVATED PROTEIN KINASE KINASE KINASE 20-RELATED"/>
    <property type="match status" value="1"/>
</dbReference>
<accession>A0A6G8AM34</accession>
<dbReference type="AlphaFoldDB" id="A0A6G8AM34"/>
<dbReference type="KEGG" id="vah:G7081_03185"/>
<evidence type="ECO:0000259" key="12">
    <source>
        <dbReference type="PROSITE" id="PS50011"/>
    </source>
</evidence>
<evidence type="ECO:0000256" key="11">
    <source>
        <dbReference type="SAM" id="Phobius"/>
    </source>
</evidence>
<feature type="domain" description="PASTA" evidence="13">
    <location>
        <begin position="360"/>
        <end position="428"/>
    </location>
</feature>
<dbReference type="EMBL" id="CP049886">
    <property type="protein sequence ID" value="QIL46144.1"/>
    <property type="molecule type" value="Genomic_DNA"/>
</dbReference>
<dbReference type="FunFam" id="1.10.510.10:FF:000021">
    <property type="entry name" value="Serine/threonine protein kinase"/>
    <property type="match status" value="1"/>
</dbReference>
<dbReference type="NCBIfam" id="NF033483">
    <property type="entry name" value="PknB_PASTA_kin"/>
    <property type="match status" value="1"/>
</dbReference>
<dbReference type="Proteomes" id="UP000500890">
    <property type="component" value="Chromosome"/>
</dbReference>
<evidence type="ECO:0000256" key="3">
    <source>
        <dbReference type="ARBA" id="ARBA00022679"/>
    </source>
</evidence>
<evidence type="ECO:0000256" key="1">
    <source>
        <dbReference type="ARBA" id="ARBA00012513"/>
    </source>
</evidence>
<evidence type="ECO:0000256" key="7">
    <source>
        <dbReference type="ARBA" id="ARBA00047899"/>
    </source>
</evidence>
<dbReference type="CDD" id="cd06577">
    <property type="entry name" value="PASTA_pknB"/>
    <property type="match status" value="4"/>
</dbReference>
<evidence type="ECO:0000313" key="15">
    <source>
        <dbReference type="Proteomes" id="UP000500890"/>
    </source>
</evidence>
<dbReference type="PROSITE" id="PS00108">
    <property type="entry name" value="PROTEIN_KINASE_ST"/>
    <property type="match status" value="1"/>
</dbReference>
<dbReference type="GO" id="GO:0004674">
    <property type="term" value="F:protein serine/threonine kinase activity"/>
    <property type="evidence" value="ECO:0007669"/>
    <property type="project" value="UniProtKB-KW"/>
</dbReference>
<evidence type="ECO:0000256" key="2">
    <source>
        <dbReference type="ARBA" id="ARBA00022527"/>
    </source>
</evidence>
<keyword evidence="4 9" id="KW-0547">Nucleotide-binding</keyword>
<dbReference type="SUPFAM" id="SSF56112">
    <property type="entry name" value="Protein kinase-like (PK-like)"/>
    <property type="match status" value="1"/>
</dbReference>
<dbReference type="CDD" id="cd14014">
    <property type="entry name" value="STKc_PknB_like"/>
    <property type="match status" value="1"/>
</dbReference>